<proteinExistence type="inferred from homology"/>
<dbReference type="Pfam" id="PF13407">
    <property type="entry name" value="Peripla_BP_4"/>
    <property type="match status" value="1"/>
</dbReference>
<feature type="signal peptide" evidence="4">
    <location>
        <begin position="1"/>
        <end position="23"/>
    </location>
</feature>
<comment type="similarity">
    <text evidence="2">Belongs to the bacterial solute-binding protein 2 family.</text>
</comment>
<gene>
    <name evidence="6" type="ORF">HMPREF1630_00955</name>
</gene>
<evidence type="ECO:0000256" key="4">
    <source>
        <dbReference type="SAM" id="SignalP"/>
    </source>
</evidence>
<evidence type="ECO:0000313" key="6">
    <source>
        <dbReference type="EMBL" id="KGF05328.1"/>
    </source>
</evidence>
<feature type="domain" description="Periplasmic binding protein" evidence="5">
    <location>
        <begin position="51"/>
        <end position="304"/>
    </location>
</feature>
<protein>
    <recommendedName>
        <fullName evidence="5">Periplasmic binding protein domain-containing protein</fullName>
    </recommendedName>
</protein>
<dbReference type="InterPro" id="IPR025997">
    <property type="entry name" value="SBP_2_dom"/>
</dbReference>
<feature type="chain" id="PRO_5038893124" description="Periplasmic binding protein domain-containing protein" evidence="4">
    <location>
        <begin position="24"/>
        <end position="331"/>
    </location>
</feature>
<dbReference type="AlphaFoldDB" id="A0A095X692"/>
<dbReference type="Proteomes" id="UP000029579">
    <property type="component" value="Unassembled WGS sequence"/>
</dbReference>
<evidence type="ECO:0000256" key="3">
    <source>
        <dbReference type="ARBA" id="ARBA00022729"/>
    </source>
</evidence>
<evidence type="ECO:0000256" key="2">
    <source>
        <dbReference type="ARBA" id="ARBA00007639"/>
    </source>
</evidence>
<comment type="subcellular location">
    <subcellularLocation>
        <location evidence="1">Cell envelope</location>
    </subcellularLocation>
</comment>
<dbReference type="InterPro" id="IPR028082">
    <property type="entry name" value="Peripla_BP_I"/>
</dbReference>
<evidence type="ECO:0000313" key="7">
    <source>
        <dbReference type="Proteomes" id="UP000029579"/>
    </source>
</evidence>
<evidence type="ECO:0000259" key="5">
    <source>
        <dbReference type="Pfam" id="PF13407"/>
    </source>
</evidence>
<dbReference type="OrthoDB" id="9814427at2"/>
<name>A0A095X692_9FIRM</name>
<keyword evidence="3 4" id="KW-0732">Signal</keyword>
<dbReference type="Gene3D" id="3.40.50.2300">
    <property type="match status" value="2"/>
</dbReference>
<dbReference type="EMBL" id="JRMW01000016">
    <property type="protein sequence ID" value="KGF05328.1"/>
    <property type="molecule type" value="Genomic_DNA"/>
</dbReference>
<sequence>MKGKIKKIIASALMMGLILTSCANNGNKDVKSNDTSSEKVSEKKAEDDGLIGISILAADHGWLAALSYNAEEKVKESGINAKILTSNNVNEQASNIDDLIAMNPSAIVLEPHTDEVKNYAKKIIDAKIPLVLFDRLVDVDYTSYVTGNNPKVGSTVAEYLGSKLDEDATIAVHNVPSAGSVSAERVDNFKKVMKEKYPNIKLVEFQTASFTQEDGLKSGADLLTANSKIDAIFSIDDESSLGFLQAIKDAGRDDIKYISGCGGSQAYFKKIQEEKDIHLFSATYSPKMIKDAIEVATKISKGEKVEKDIFIDPEIVSSENVSDFIDANSPY</sequence>
<comment type="caution">
    <text evidence="6">The sequence shown here is derived from an EMBL/GenBank/DDBJ whole genome shotgun (WGS) entry which is preliminary data.</text>
</comment>
<dbReference type="SUPFAM" id="SSF53822">
    <property type="entry name" value="Periplasmic binding protein-like I"/>
    <property type="match status" value="1"/>
</dbReference>
<reference evidence="6 7" key="1">
    <citation type="submission" date="2014-07" db="EMBL/GenBank/DDBJ databases">
        <authorList>
            <person name="McCorrison J."/>
            <person name="Sanka R."/>
            <person name="Torralba M."/>
            <person name="Gillis M."/>
            <person name="Haft D.H."/>
            <person name="Methe B."/>
            <person name="Sutton G."/>
            <person name="Nelson K.E."/>
        </authorList>
    </citation>
    <scope>NUCLEOTIDE SEQUENCE [LARGE SCALE GENOMIC DNA]</scope>
    <source>
        <strain evidence="6 7">S7-1-13</strain>
    </source>
</reference>
<organism evidence="6 7">
    <name type="scientific">Anaerococcus lactolyticus S7-1-13</name>
    <dbReference type="NCBI Taxonomy" id="1284686"/>
    <lineage>
        <taxon>Bacteria</taxon>
        <taxon>Bacillati</taxon>
        <taxon>Bacillota</taxon>
        <taxon>Tissierellia</taxon>
        <taxon>Tissierellales</taxon>
        <taxon>Peptoniphilaceae</taxon>
        <taxon>Anaerococcus</taxon>
    </lineage>
</organism>
<evidence type="ECO:0000256" key="1">
    <source>
        <dbReference type="ARBA" id="ARBA00004196"/>
    </source>
</evidence>
<dbReference type="GO" id="GO:0030313">
    <property type="term" value="C:cell envelope"/>
    <property type="evidence" value="ECO:0007669"/>
    <property type="project" value="UniProtKB-SubCell"/>
</dbReference>
<dbReference type="PANTHER" id="PTHR46847">
    <property type="entry name" value="D-ALLOSE-BINDING PERIPLASMIC PROTEIN-RELATED"/>
    <property type="match status" value="1"/>
</dbReference>
<dbReference type="GO" id="GO:0030246">
    <property type="term" value="F:carbohydrate binding"/>
    <property type="evidence" value="ECO:0007669"/>
    <property type="project" value="UniProtKB-ARBA"/>
</dbReference>
<dbReference type="eggNOG" id="COG1879">
    <property type="taxonomic scope" value="Bacteria"/>
</dbReference>
<dbReference type="PANTHER" id="PTHR46847:SF1">
    <property type="entry name" value="D-ALLOSE-BINDING PERIPLASMIC PROTEIN-RELATED"/>
    <property type="match status" value="1"/>
</dbReference>
<accession>A0A095X692</accession>
<dbReference type="PROSITE" id="PS51257">
    <property type="entry name" value="PROKAR_LIPOPROTEIN"/>
    <property type="match status" value="1"/>
</dbReference>
<dbReference type="RefSeq" id="WP_037326191.1">
    <property type="nucleotide sequence ID" value="NZ_JRMW01000016.1"/>
</dbReference>